<dbReference type="RefSeq" id="WP_210804692.1">
    <property type="nucleotide sequence ID" value="NZ_JAGQDE010000053.1"/>
</dbReference>
<keyword evidence="2" id="KW-1185">Reference proteome</keyword>
<sequence length="185" mass="22230">MIETRYWRAELRSELSWLKRQQRYRRWSAKQLVLYERRLMLVAFQVRSLLERPKVNDAARSATMPVVRYKKVGTRPFTYTGSGWPEDRFDMNRPERVSLSAMDVCNQLIHYYWMQTWSEGKAFAGMLVFSDYMRHKWAYEFRIDDLLRLFQVFAQESSVVLSSESRWDEKKQDYVVVRATGPTDA</sequence>
<organism evidence="1 2">
    <name type="scientific">Ideonella aquatica</name>
    <dbReference type="NCBI Taxonomy" id="2824119"/>
    <lineage>
        <taxon>Bacteria</taxon>
        <taxon>Pseudomonadati</taxon>
        <taxon>Pseudomonadota</taxon>
        <taxon>Betaproteobacteria</taxon>
        <taxon>Burkholderiales</taxon>
        <taxon>Sphaerotilaceae</taxon>
        <taxon>Ideonella</taxon>
    </lineage>
</organism>
<proteinExistence type="predicted"/>
<dbReference type="AlphaFoldDB" id="A0A940YT73"/>
<dbReference type="EMBL" id="JAGQDE010000053">
    <property type="protein sequence ID" value="MBQ0962011.1"/>
    <property type="molecule type" value="Genomic_DNA"/>
</dbReference>
<dbReference type="Proteomes" id="UP000678374">
    <property type="component" value="Unassembled WGS sequence"/>
</dbReference>
<reference evidence="1" key="1">
    <citation type="submission" date="2021-04" db="EMBL/GenBank/DDBJ databases">
        <title>The genome sequence of Ideonella sp. 4Y11.</title>
        <authorList>
            <person name="Liu Y."/>
        </authorList>
    </citation>
    <scope>NUCLEOTIDE SEQUENCE</scope>
    <source>
        <strain evidence="1">4Y11</strain>
    </source>
</reference>
<name>A0A940YT73_9BURK</name>
<evidence type="ECO:0000313" key="1">
    <source>
        <dbReference type="EMBL" id="MBQ0962011.1"/>
    </source>
</evidence>
<evidence type="ECO:0000313" key="2">
    <source>
        <dbReference type="Proteomes" id="UP000678374"/>
    </source>
</evidence>
<accession>A0A940YT73</accession>
<protein>
    <submittedName>
        <fullName evidence="1">Uncharacterized protein</fullName>
    </submittedName>
</protein>
<gene>
    <name evidence="1" type="ORF">KAK06_23950</name>
</gene>
<comment type="caution">
    <text evidence="1">The sequence shown here is derived from an EMBL/GenBank/DDBJ whole genome shotgun (WGS) entry which is preliminary data.</text>
</comment>